<evidence type="ECO:0000256" key="4">
    <source>
        <dbReference type="ARBA" id="ARBA00012982"/>
    </source>
</evidence>
<keyword evidence="6" id="KW-0479">Metal-binding</keyword>
<dbReference type="AlphaFoldDB" id="A0A2K8N5V6"/>
<proteinExistence type="inferred from homology"/>
<evidence type="ECO:0000256" key="3">
    <source>
        <dbReference type="ARBA" id="ARBA00008900"/>
    </source>
</evidence>
<comment type="similarity">
    <text evidence="3">Belongs to the PTPS family. QueD subfamily.</text>
</comment>
<evidence type="ECO:0000256" key="9">
    <source>
        <dbReference type="ARBA" id="ARBA00031449"/>
    </source>
</evidence>
<evidence type="ECO:0000256" key="2">
    <source>
        <dbReference type="ARBA" id="ARBA00005061"/>
    </source>
</evidence>
<dbReference type="NCBIfam" id="TIGR03367">
    <property type="entry name" value="queuosine_QueD"/>
    <property type="match status" value="1"/>
</dbReference>
<evidence type="ECO:0000256" key="7">
    <source>
        <dbReference type="ARBA" id="ARBA00022833"/>
    </source>
</evidence>
<accession>A0A2K8N5V6</accession>
<dbReference type="KEGG" id="kyr:CVV65_03830"/>
<evidence type="ECO:0000313" key="11">
    <source>
        <dbReference type="EMBL" id="ATY84187.1"/>
    </source>
</evidence>
<comment type="cofactor">
    <cofactor evidence="1">
        <name>Zn(2+)</name>
        <dbReference type="ChEBI" id="CHEBI:29105"/>
    </cofactor>
</comment>
<name>A0A2K8N5V6_9BACL</name>
<dbReference type="Gene3D" id="3.30.479.10">
    <property type="entry name" value="6-pyruvoyl tetrahydropterin synthase/QueD"/>
    <property type="match status" value="2"/>
</dbReference>
<dbReference type="Proteomes" id="UP000231932">
    <property type="component" value="Chromosome"/>
</dbReference>
<dbReference type="GO" id="GO:0046872">
    <property type="term" value="F:metal ion binding"/>
    <property type="evidence" value="ECO:0007669"/>
    <property type="project" value="UniProtKB-KW"/>
</dbReference>
<evidence type="ECO:0000256" key="8">
    <source>
        <dbReference type="ARBA" id="ARBA00023239"/>
    </source>
</evidence>
<gene>
    <name evidence="11" type="primary">queD</name>
    <name evidence="11" type="ORF">CVV65_03830</name>
</gene>
<evidence type="ECO:0000256" key="5">
    <source>
        <dbReference type="ARBA" id="ARBA00018141"/>
    </source>
</evidence>
<dbReference type="InterPro" id="IPR038418">
    <property type="entry name" value="6-PTP_synth/QueD_sf"/>
</dbReference>
<keyword evidence="12" id="KW-1185">Reference proteome</keyword>
<keyword evidence="7" id="KW-0862">Zinc</keyword>
<dbReference type="InterPro" id="IPR007115">
    <property type="entry name" value="6-PTP_synth/QueD"/>
</dbReference>
<sequence>MEREVGIVVAQNPLRYRALPVSVVKQFTFDAAHRLEAYEGKCAQLHGHTYRLEVEIKGHPDPRGLVIDFNEIKALVERVVLERFDHRYLNDEVPFNTTAENLVVFLYEELAKALRQTPLATDVNLERVRLWETPTSYAEVQREDIIRRETE</sequence>
<dbReference type="GO" id="GO:0070497">
    <property type="term" value="F:6-carboxytetrahydropterin synthase activity"/>
    <property type="evidence" value="ECO:0007669"/>
    <property type="project" value="UniProtKB-EC"/>
</dbReference>
<comment type="pathway">
    <text evidence="2">Purine metabolism; 7-cyano-7-deazaguanine biosynthesis.</text>
</comment>
<dbReference type="UniPathway" id="UPA00391"/>
<dbReference type="OrthoDB" id="9804698at2"/>
<dbReference type="EMBL" id="CP024955">
    <property type="protein sequence ID" value="ATY84187.1"/>
    <property type="molecule type" value="Genomic_DNA"/>
</dbReference>
<dbReference type="PANTHER" id="PTHR12589:SF7">
    <property type="entry name" value="6-PYRUVOYL TETRAHYDROBIOPTERIN SYNTHASE"/>
    <property type="match status" value="1"/>
</dbReference>
<dbReference type="SUPFAM" id="SSF55620">
    <property type="entry name" value="Tetrahydrobiopterin biosynthesis enzymes-like"/>
    <property type="match status" value="1"/>
</dbReference>
<dbReference type="EC" id="4.1.2.50" evidence="4"/>
<dbReference type="Pfam" id="PF01242">
    <property type="entry name" value="PTPS"/>
    <property type="match status" value="1"/>
</dbReference>
<evidence type="ECO:0000313" key="12">
    <source>
        <dbReference type="Proteomes" id="UP000231932"/>
    </source>
</evidence>
<organism evidence="11 12">
    <name type="scientific">Kyrpidia spormannii</name>
    <dbReference type="NCBI Taxonomy" id="2055160"/>
    <lineage>
        <taxon>Bacteria</taxon>
        <taxon>Bacillati</taxon>
        <taxon>Bacillota</taxon>
        <taxon>Bacilli</taxon>
        <taxon>Bacillales</taxon>
        <taxon>Alicyclobacillaceae</taxon>
        <taxon>Kyrpidia</taxon>
    </lineage>
</organism>
<reference evidence="12" key="1">
    <citation type="submission" date="2017-11" db="EMBL/GenBank/DDBJ databases">
        <title>Complete Genome Sequence of Kyrpidia sp. Strain EA-1, a thermophilic, hydrogen-oxidizing Bacterium, isolated from the Azores.</title>
        <authorList>
            <person name="Reiner J.E."/>
            <person name="Lapp C.J."/>
            <person name="Bunk B."/>
            <person name="Gescher J."/>
        </authorList>
    </citation>
    <scope>NUCLEOTIDE SEQUENCE [LARGE SCALE GENOMIC DNA]</scope>
    <source>
        <strain evidence="12">EA-1</strain>
    </source>
</reference>
<keyword evidence="8" id="KW-0456">Lyase</keyword>
<evidence type="ECO:0000256" key="1">
    <source>
        <dbReference type="ARBA" id="ARBA00001947"/>
    </source>
</evidence>
<evidence type="ECO:0000256" key="10">
    <source>
        <dbReference type="ARBA" id="ARBA00048807"/>
    </source>
</evidence>
<protein>
    <recommendedName>
        <fullName evidence="5">6-carboxy-5,6,7,8-tetrahydropterin synthase</fullName>
        <ecNumber evidence="4">4.1.2.50</ecNumber>
    </recommendedName>
    <alternativeName>
        <fullName evidence="9">Queuosine biosynthesis protein QueD</fullName>
    </alternativeName>
</protein>
<dbReference type="PANTHER" id="PTHR12589">
    <property type="entry name" value="PYRUVOYL TETRAHYDROBIOPTERIN SYNTHASE"/>
    <property type="match status" value="1"/>
</dbReference>
<comment type="catalytic activity">
    <reaction evidence="10">
        <text>7,8-dihydroneopterin 3'-triphosphate + H2O = 6-carboxy-5,6,7,8-tetrahydropterin + triphosphate + acetaldehyde + 2 H(+)</text>
        <dbReference type="Rhea" id="RHEA:27966"/>
        <dbReference type="ChEBI" id="CHEBI:15343"/>
        <dbReference type="ChEBI" id="CHEBI:15377"/>
        <dbReference type="ChEBI" id="CHEBI:15378"/>
        <dbReference type="ChEBI" id="CHEBI:18036"/>
        <dbReference type="ChEBI" id="CHEBI:58462"/>
        <dbReference type="ChEBI" id="CHEBI:61032"/>
        <dbReference type="EC" id="4.1.2.50"/>
    </reaction>
</comment>
<evidence type="ECO:0000256" key="6">
    <source>
        <dbReference type="ARBA" id="ARBA00022723"/>
    </source>
</evidence>